<feature type="transmembrane region" description="Helical" evidence="1">
    <location>
        <begin position="194"/>
        <end position="213"/>
    </location>
</feature>
<organism evidence="2 3">
    <name type="scientific">Methylophaga muralis</name>
    <dbReference type="NCBI Taxonomy" id="291169"/>
    <lineage>
        <taxon>Bacteria</taxon>
        <taxon>Pseudomonadati</taxon>
        <taxon>Pseudomonadota</taxon>
        <taxon>Gammaproteobacteria</taxon>
        <taxon>Thiotrichales</taxon>
        <taxon>Piscirickettsiaceae</taxon>
        <taxon>Methylophaga</taxon>
    </lineage>
</organism>
<dbReference type="EMBL" id="MCRI01000001">
    <property type="protein sequence ID" value="ODN68236.1"/>
    <property type="molecule type" value="Genomic_DNA"/>
</dbReference>
<gene>
    <name evidence="2" type="ORF">A9E74_00208</name>
</gene>
<protein>
    <submittedName>
        <fullName evidence="2">Uncharacterized protein</fullName>
    </submittedName>
</protein>
<comment type="caution">
    <text evidence="2">The sequence shown here is derived from an EMBL/GenBank/DDBJ whole genome shotgun (WGS) entry which is preliminary data.</text>
</comment>
<name>A0A1E3GXD5_9GAMM</name>
<evidence type="ECO:0000313" key="2">
    <source>
        <dbReference type="EMBL" id="ODN68236.1"/>
    </source>
</evidence>
<keyword evidence="1" id="KW-0472">Membrane</keyword>
<dbReference type="AlphaFoldDB" id="A0A1E3GXD5"/>
<keyword evidence="1" id="KW-1133">Transmembrane helix</keyword>
<evidence type="ECO:0000256" key="1">
    <source>
        <dbReference type="SAM" id="Phobius"/>
    </source>
</evidence>
<keyword evidence="1" id="KW-0812">Transmembrane</keyword>
<dbReference type="Proteomes" id="UP000094379">
    <property type="component" value="Unassembled WGS sequence"/>
</dbReference>
<accession>A0A1E3GXD5</accession>
<sequence>MQVGLNEMKPNNLLCEIPNVGLRKLSTNLRKVLITPLCEAEHRRSVWIKHDECLSAATNLSGTNLDARGARRVSGKDATNQFPSCPTRLRSTGNPQGKHGLPFCLVRLFWASKINERPAAAIEFRDDSPDCWVSYLNPTNVLYVNVKLGFTSSAPTYRPYLIPSIASKNWPCFMDEVVECLSAASFRPRHKTRLILGIKAISGALFFGSFLLGKQKK</sequence>
<evidence type="ECO:0000313" key="3">
    <source>
        <dbReference type="Proteomes" id="UP000094379"/>
    </source>
</evidence>
<reference evidence="2 3" key="1">
    <citation type="submission" date="2016-07" db="EMBL/GenBank/DDBJ databases">
        <title>Draft Genome Sequence of Methylophaga muralis Bur 1.</title>
        <authorList>
            <person name="Vasilenko O.V."/>
            <person name="Doronina N.V."/>
            <person name="Shmareva M.N."/>
            <person name="Tarlachkov S.V."/>
            <person name="Mustakhimov I."/>
            <person name="Trotsenko Y.A."/>
        </authorList>
    </citation>
    <scope>NUCLEOTIDE SEQUENCE [LARGE SCALE GENOMIC DNA]</scope>
    <source>
        <strain evidence="2 3">Bur 1</strain>
    </source>
</reference>
<proteinExistence type="predicted"/>
<keyword evidence="3" id="KW-1185">Reference proteome</keyword>